<evidence type="ECO:0000313" key="1">
    <source>
        <dbReference type="EMBL" id="MBK3497428.1"/>
    </source>
</evidence>
<gene>
    <name evidence="1" type="ORF">JFL43_21965</name>
</gene>
<dbReference type="EMBL" id="JAEOAH010000073">
    <property type="protein sequence ID" value="MBK3497428.1"/>
    <property type="molecule type" value="Genomic_DNA"/>
</dbReference>
<organism evidence="1 2">
    <name type="scientific">Viridibacillus soli</name>
    <dbReference type="NCBI Taxonomy" id="2798301"/>
    <lineage>
        <taxon>Bacteria</taxon>
        <taxon>Bacillati</taxon>
        <taxon>Bacillota</taxon>
        <taxon>Bacilli</taxon>
        <taxon>Bacillales</taxon>
        <taxon>Caryophanaceae</taxon>
        <taxon>Viridibacillus</taxon>
    </lineage>
</organism>
<comment type="caution">
    <text evidence="1">The sequence shown here is derived from an EMBL/GenBank/DDBJ whole genome shotgun (WGS) entry which is preliminary data.</text>
</comment>
<name>A0ABS1HDE0_9BACL</name>
<protein>
    <submittedName>
        <fullName evidence="1">Uncharacterized protein</fullName>
    </submittedName>
</protein>
<proteinExistence type="predicted"/>
<dbReference type="Proteomes" id="UP000618943">
    <property type="component" value="Unassembled WGS sequence"/>
</dbReference>
<sequence>MAIIYALLTEKLIEPKRYLTIEIKAGILSIQLTEKQNTYYMKMEHAKQQFPL</sequence>
<keyword evidence="2" id="KW-1185">Reference proteome</keyword>
<evidence type="ECO:0000313" key="2">
    <source>
        <dbReference type="Proteomes" id="UP000618943"/>
    </source>
</evidence>
<dbReference type="RefSeq" id="WP_200750696.1">
    <property type="nucleotide sequence ID" value="NZ_JAEOAH010000073.1"/>
</dbReference>
<accession>A0ABS1HDE0</accession>
<reference evidence="1 2" key="1">
    <citation type="submission" date="2020-12" db="EMBL/GenBank/DDBJ databases">
        <title>YIM B01967 draft genome.</title>
        <authorList>
            <person name="Yan X."/>
        </authorList>
    </citation>
    <scope>NUCLEOTIDE SEQUENCE [LARGE SCALE GENOMIC DNA]</scope>
    <source>
        <strain evidence="1 2">YIM B01967</strain>
    </source>
</reference>